<evidence type="ECO:0000313" key="4">
    <source>
        <dbReference type="EMBL" id="GHI46685.1"/>
    </source>
</evidence>
<organism evidence="4 5">
    <name type="scientific">Streptomyces albidoflavus</name>
    <dbReference type="NCBI Taxonomy" id="1886"/>
    <lineage>
        <taxon>Bacteria</taxon>
        <taxon>Bacillati</taxon>
        <taxon>Actinomycetota</taxon>
        <taxon>Actinomycetes</taxon>
        <taxon>Kitasatosporales</taxon>
        <taxon>Streptomycetaceae</taxon>
        <taxon>Streptomyces</taxon>
        <taxon>Streptomyces albidoflavus group</taxon>
    </lineage>
</organism>
<dbReference type="GO" id="GO:0016491">
    <property type="term" value="F:oxidoreductase activity"/>
    <property type="evidence" value="ECO:0007669"/>
    <property type="project" value="UniProtKB-KW"/>
</dbReference>
<feature type="domain" description="FAD dependent oxidoreductase" evidence="3">
    <location>
        <begin position="35"/>
        <end position="372"/>
    </location>
</feature>
<dbReference type="Proteomes" id="UP001051844">
    <property type="component" value="Unassembled WGS sequence"/>
</dbReference>
<dbReference type="GO" id="GO:0005737">
    <property type="term" value="C:cytoplasm"/>
    <property type="evidence" value="ECO:0007669"/>
    <property type="project" value="TreeGrafter"/>
</dbReference>
<dbReference type="EMBL" id="BNDZ01000005">
    <property type="protein sequence ID" value="GHI46685.1"/>
    <property type="molecule type" value="Genomic_DNA"/>
</dbReference>
<reference evidence="4" key="1">
    <citation type="submission" date="2022-09" db="EMBL/GenBank/DDBJ databases">
        <title>Whole genome shotgun sequence of Streptomyces albidoflavus NBRC 12854.</title>
        <authorList>
            <person name="Komaki H."/>
            <person name="Tamura T."/>
        </authorList>
    </citation>
    <scope>NUCLEOTIDE SEQUENCE</scope>
    <source>
        <strain evidence="4">NBRC 12854</strain>
    </source>
</reference>
<sequence>MRGTGAGAGGRERARVSAAGTGARPAGGDLPGRADVVVVGAGITGAAVAHHLARRGASVLVLEQAPRPGTGATGPSGGMVRAYDPDPDVAELAAPSLAVYRRAEGWASGRSPLHAAGAVTVADPAQDAELREAAARINGTLGTSAHVVARRPEAAGIHLAGGIALVEPEAGWVAPAEVAADWLEQAAADGATVRCGVRVRAVEARGGRPVVVTDAGEVLAGSVVSAVGPWAADPVPGLRPRSPVRARSIQVSIVERRPSVPPHATFVDLRTGLYAKPAGPGRTLIGMPHLVWDPPLDARPDPEHARATARALTAHLPWLPTAPHLTTVRAADAYGPSAGLLETTGVPHVWSVRGWNGAGVKTAPEAGRRIAEAVVTAARSAAA</sequence>
<feature type="region of interest" description="Disordered" evidence="2">
    <location>
        <begin position="1"/>
        <end position="31"/>
    </location>
</feature>
<dbReference type="PANTHER" id="PTHR13847:SF287">
    <property type="entry name" value="FAD-DEPENDENT OXIDOREDUCTASE DOMAIN-CONTAINING PROTEIN 1"/>
    <property type="match status" value="1"/>
</dbReference>
<evidence type="ECO:0000256" key="2">
    <source>
        <dbReference type="SAM" id="MobiDB-lite"/>
    </source>
</evidence>
<dbReference type="InterPro" id="IPR036188">
    <property type="entry name" value="FAD/NAD-bd_sf"/>
</dbReference>
<evidence type="ECO:0000259" key="3">
    <source>
        <dbReference type="Pfam" id="PF01266"/>
    </source>
</evidence>
<gene>
    <name evidence="4" type="ORF">ScoT_28590</name>
</gene>
<evidence type="ECO:0000313" key="5">
    <source>
        <dbReference type="Proteomes" id="UP001051844"/>
    </source>
</evidence>
<accession>A0AA37FC66</accession>
<proteinExistence type="predicted"/>
<dbReference type="SUPFAM" id="SSF51905">
    <property type="entry name" value="FAD/NAD(P)-binding domain"/>
    <property type="match status" value="1"/>
</dbReference>
<dbReference type="Gene3D" id="3.30.9.10">
    <property type="entry name" value="D-Amino Acid Oxidase, subunit A, domain 2"/>
    <property type="match status" value="1"/>
</dbReference>
<keyword evidence="1" id="KW-0560">Oxidoreductase</keyword>
<dbReference type="Gene3D" id="3.50.50.60">
    <property type="entry name" value="FAD/NAD(P)-binding domain"/>
    <property type="match status" value="1"/>
</dbReference>
<dbReference type="Pfam" id="PF01266">
    <property type="entry name" value="DAO"/>
    <property type="match status" value="1"/>
</dbReference>
<evidence type="ECO:0000256" key="1">
    <source>
        <dbReference type="ARBA" id="ARBA00023002"/>
    </source>
</evidence>
<dbReference type="PANTHER" id="PTHR13847">
    <property type="entry name" value="SARCOSINE DEHYDROGENASE-RELATED"/>
    <property type="match status" value="1"/>
</dbReference>
<dbReference type="InterPro" id="IPR006076">
    <property type="entry name" value="FAD-dep_OxRdtase"/>
</dbReference>
<comment type="caution">
    <text evidence="4">The sequence shown here is derived from an EMBL/GenBank/DDBJ whole genome shotgun (WGS) entry which is preliminary data.</text>
</comment>
<protein>
    <submittedName>
        <fullName evidence="4">FAD-dependent oxidoreductase</fullName>
    </submittedName>
</protein>
<dbReference type="AlphaFoldDB" id="A0AA37FC66"/>
<name>A0AA37FC66_9ACTN</name>